<evidence type="ECO:0000259" key="1">
    <source>
        <dbReference type="Pfam" id="PF01909"/>
    </source>
</evidence>
<evidence type="ECO:0000313" key="4">
    <source>
        <dbReference type="Proteomes" id="UP000289805"/>
    </source>
</evidence>
<dbReference type="EMBL" id="SDJR01000005">
    <property type="protein sequence ID" value="RXR25853.1"/>
    <property type="molecule type" value="Genomic_DNA"/>
</dbReference>
<evidence type="ECO:0000313" key="3">
    <source>
        <dbReference type="EMBL" id="RXR33419.1"/>
    </source>
</evidence>
<dbReference type="SUPFAM" id="SSF81301">
    <property type="entry name" value="Nucleotidyltransferase"/>
    <property type="match status" value="1"/>
</dbReference>
<evidence type="ECO:0000313" key="2">
    <source>
        <dbReference type="EMBL" id="RXR25853.1"/>
    </source>
</evidence>
<dbReference type="Gene3D" id="1.10.10.10">
    <property type="entry name" value="Winged helix-like DNA-binding domain superfamily/Winged helix DNA-binding domain"/>
    <property type="match status" value="1"/>
</dbReference>
<reference evidence="4 5" key="1">
    <citation type="submission" date="2019-01" db="EMBL/GenBank/DDBJ databases">
        <title>Oerskovia turbata Genome sequencing and assembly.</title>
        <authorList>
            <person name="Dou T."/>
        </authorList>
    </citation>
    <scope>NUCLEOTIDE SEQUENCE [LARGE SCALE GENOMIC DNA]</scope>
    <source>
        <strain evidence="3 4">JCM12123</strain>
        <strain evidence="2 5">JCM3160</strain>
    </source>
</reference>
<dbReference type="RefSeq" id="WP_030151248.1">
    <property type="nucleotide sequence ID" value="NZ_JOFV01000006.1"/>
</dbReference>
<dbReference type="InterPro" id="IPR036388">
    <property type="entry name" value="WH-like_DNA-bd_sf"/>
</dbReference>
<dbReference type="OrthoDB" id="3826063at2"/>
<feature type="domain" description="Polymerase nucleotidyl transferase" evidence="1">
    <location>
        <begin position="116"/>
        <end position="154"/>
    </location>
</feature>
<dbReference type="InterPro" id="IPR043519">
    <property type="entry name" value="NT_sf"/>
</dbReference>
<dbReference type="Proteomes" id="UP000290517">
    <property type="component" value="Unassembled WGS sequence"/>
</dbReference>
<gene>
    <name evidence="2" type="ORF">EQW73_10190</name>
    <name evidence="3" type="ORF">EQW78_11650</name>
</gene>
<accession>A0A4Q1KVF7</accession>
<name>A0A4Q1KVF7_9CELL</name>
<proteinExistence type="predicted"/>
<dbReference type="Proteomes" id="UP000289805">
    <property type="component" value="Unassembled WGS sequence"/>
</dbReference>
<dbReference type="EMBL" id="SDJQ01000014">
    <property type="protein sequence ID" value="RXR33419.1"/>
    <property type="molecule type" value="Genomic_DNA"/>
</dbReference>
<dbReference type="Pfam" id="PF01909">
    <property type="entry name" value="NTP_transf_2"/>
    <property type="match status" value="1"/>
</dbReference>
<keyword evidence="5" id="KW-1185">Reference proteome</keyword>
<sequence length="215" mass="23349">MDWSRPVSAVVPGLEGAVLRGLWARQDDELSGAQVHRVAHAGSSEGVRKALARLVQQGVVSRRGAGASAWYRINTDHVCWPAIEGLFEALHPRRELQRRVESLLCDVVRDDEVRAEIGVALVGSAARGDGAAADDLDLLVVVPASLEGWIAAELLDQLNRDVPRWTGNDADVHRATPAQLVAWSLGAARPMLERWARDAEQLCGPPVHEHLPLVV</sequence>
<evidence type="ECO:0000313" key="5">
    <source>
        <dbReference type="Proteomes" id="UP000290517"/>
    </source>
</evidence>
<dbReference type="AlphaFoldDB" id="A0A4Q1KVF7"/>
<comment type="caution">
    <text evidence="3">The sequence shown here is derived from an EMBL/GenBank/DDBJ whole genome shotgun (WGS) entry which is preliminary data.</text>
</comment>
<protein>
    <recommendedName>
        <fullName evidence="1">Polymerase nucleotidyl transferase domain-containing protein</fullName>
    </recommendedName>
</protein>
<dbReference type="InterPro" id="IPR002934">
    <property type="entry name" value="Polymerase_NTP_transf_dom"/>
</dbReference>
<organism evidence="3 4">
    <name type="scientific">Oerskovia turbata</name>
    <dbReference type="NCBI Taxonomy" id="1713"/>
    <lineage>
        <taxon>Bacteria</taxon>
        <taxon>Bacillati</taxon>
        <taxon>Actinomycetota</taxon>
        <taxon>Actinomycetes</taxon>
        <taxon>Micrococcales</taxon>
        <taxon>Cellulomonadaceae</taxon>
        <taxon>Oerskovia</taxon>
    </lineage>
</organism>
<dbReference type="GO" id="GO:0016779">
    <property type="term" value="F:nucleotidyltransferase activity"/>
    <property type="evidence" value="ECO:0007669"/>
    <property type="project" value="InterPro"/>
</dbReference>